<dbReference type="AlphaFoldDB" id="A0A1I6K3I7"/>
<protein>
    <submittedName>
        <fullName evidence="2">Uncharacterized protein</fullName>
    </submittedName>
</protein>
<sequence length="127" mass="13895">MAYRNNSSVLEPFQRMNILTTLAFAVFAVCGLIMMGIAGDVITFLEQHQFLPLAASMGSMAMIFASSGTRNPQYYHPVEWAIVVLTAVAMIAHAFLVEFQDLIAQYQPFGAVAMFLLMAIASAVLAR</sequence>
<evidence type="ECO:0000313" key="3">
    <source>
        <dbReference type="Proteomes" id="UP000199062"/>
    </source>
</evidence>
<dbReference type="Pfam" id="PF26064">
    <property type="entry name" value="DUF8023"/>
    <property type="match status" value="1"/>
</dbReference>
<feature type="transmembrane region" description="Helical" evidence="1">
    <location>
        <begin position="50"/>
        <end position="68"/>
    </location>
</feature>
<dbReference type="InterPro" id="IPR058336">
    <property type="entry name" value="VP3-like_halobact-type"/>
</dbReference>
<dbReference type="Proteomes" id="UP000199062">
    <property type="component" value="Unassembled WGS sequence"/>
</dbReference>
<feature type="transmembrane region" description="Helical" evidence="1">
    <location>
        <begin position="21"/>
        <end position="44"/>
    </location>
</feature>
<keyword evidence="1" id="KW-0472">Membrane</keyword>
<feature type="transmembrane region" description="Helical" evidence="1">
    <location>
        <begin position="109"/>
        <end position="126"/>
    </location>
</feature>
<dbReference type="STRING" id="767519.SAMN05216559_0131"/>
<proteinExistence type="predicted"/>
<keyword evidence="1" id="KW-1133">Transmembrane helix</keyword>
<evidence type="ECO:0000256" key="1">
    <source>
        <dbReference type="SAM" id="Phobius"/>
    </source>
</evidence>
<name>A0A1I6K3I7_9EURY</name>
<organism evidence="2 3">
    <name type="scientific">Halomicrobium zhouii</name>
    <dbReference type="NCBI Taxonomy" id="767519"/>
    <lineage>
        <taxon>Archaea</taxon>
        <taxon>Methanobacteriati</taxon>
        <taxon>Methanobacteriota</taxon>
        <taxon>Stenosarchaea group</taxon>
        <taxon>Halobacteria</taxon>
        <taxon>Halobacteriales</taxon>
        <taxon>Haloarculaceae</taxon>
        <taxon>Halomicrobium</taxon>
    </lineage>
</organism>
<feature type="transmembrane region" description="Helical" evidence="1">
    <location>
        <begin position="80"/>
        <end position="97"/>
    </location>
</feature>
<keyword evidence="3" id="KW-1185">Reference proteome</keyword>
<dbReference type="RefSeq" id="WP_089812907.1">
    <property type="nucleotide sequence ID" value="NZ_FOZK01000001.1"/>
</dbReference>
<dbReference type="OrthoDB" id="227866at2157"/>
<evidence type="ECO:0000313" key="2">
    <source>
        <dbReference type="EMBL" id="SFR85746.1"/>
    </source>
</evidence>
<accession>A0A1I6K3I7</accession>
<keyword evidence="1" id="KW-0812">Transmembrane</keyword>
<gene>
    <name evidence="2" type="ORF">SAMN05216559_0131</name>
</gene>
<dbReference type="EMBL" id="FOZK01000001">
    <property type="protein sequence ID" value="SFR85746.1"/>
    <property type="molecule type" value="Genomic_DNA"/>
</dbReference>
<reference evidence="2 3" key="1">
    <citation type="submission" date="2016-10" db="EMBL/GenBank/DDBJ databases">
        <authorList>
            <person name="de Groot N.N."/>
        </authorList>
    </citation>
    <scope>NUCLEOTIDE SEQUENCE [LARGE SCALE GENOMIC DNA]</scope>
    <source>
        <strain evidence="2 3">CGMCC 1.10457</strain>
    </source>
</reference>